<feature type="compositionally biased region" description="Low complexity" evidence="1">
    <location>
        <begin position="51"/>
        <end position="62"/>
    </location>
</feature>
<protein>
    <submittedName>
        <fullName evidence="2">Uncharacterized protein</fullName>
    </submittedName>
</protein>
<organism evidence="2 3">
    <name type="scientific">Phytophthora nicotianae CJ01A1</name>
    <dbReference type="NCBI Taxonomy" id="1317063"/>
    <lineage>
        <taxon>Eukaryota</taxon>
        <taxon>Sar</taxon>
        <taxon>Stramenopiles</taxon>
        <taxon>Oomycota</taxon>
        <taxon>Peronosporomycetes</taxon>
        <taxon>Peronosporales</taxon>
        <taxon>Peronosporaceae</taxon>
        <taxon>Phytophthora</taxon>
    </lineage>
</organism>
<name>W2VQT5_PHYNI</name>
<evidence type="ECO:0000313" key="2">
    <source>
        <dbReference type="EMBL" id="ETO99753.1"/>
    </source>
</evidence>
<dbReference type="Proteomes" id="UP000018958">
    <property type="component" value="Unassembled WGS sequence"/>
</dbReference>
<evidence type="ECO:0000313" key="3">
    <source>
        <dbReference type="Proteomes" id="UP000018958"/>
    </source>
</evidence>
<dbReference type="AlphaFoldDB" id="W2VQT5"/>
<feature type="region of interest" description="Disordered" evidence="1">
    <location>
        <begin position="29"/>
        <end position="76"/>
    </location>
</feature>
<proteinExistence type="predicted"/>
<sequence>MKRPPEDALDGSTDRLTCAERWERILEQQEYNEGRLDSGVTDEDLFEAQLSGDSSDSGSASNGDGGDSNEESARCSQELQGITEMMNVSTRVQSGSGAEVKEKARQPVERKYKLHKKKCTQGRVFAWSLKSAEEAMTVLDKTYMSVARVLTTEGSEVAGEPRVGHYEHPANKIGLEDYAKELAFLLDFTEESNMTIDYGAPNVKNSCLTTGQQERLVATLKKNERILIASGNALPPPAYGV</sequence>
<feature type="non-terminal residue" evidence="2">
    <location>
        <position position="241"/>
    </location>
</feature>
<dbReference type="OrthoDB" id="128210at2759"/>
<gene>
    <name evidence="2" type="ORF">F441_22827</name>
</gene>
<accession>W2VQT5</accession>
<comment type="caution">
    <text evidence="2">The sequence shown here is derived from an EMBL/GenBank/DDBJ whole genome shotgun (WGS) entry which is preliminary data.</text>
</comment>
<dbReference type="EMBL" id="ANIX01005124">
    <property type="protein sequence ID" value="ETO99753.1"/>
    <property type="molecule type" value="Genomic_DNA"/>
</dbReference>
<reference evidence="2 3" key="1">
    <citation type="submission" date="2013-11" db="EMBL/GenBank/DDBJ databases">
        <title>The Genome Sequence of Phytophthora parasitica CJ01A1.</title>
        <authorList>
            <consortium name="The Broad Institute Genomics Platform"/>
            <person name="Russ C."/>
            <person name="Tyler B."/>
            <person name="Panabieres F."/>
            <person name="Shan W."/>
            <person name="Tripathy S."/>
            <person name="Grunwald N."/>
            <person name="Machado M."/>
            <person name="Johnson C.S."/>
            <person name="Walker B."/>
            <person name="Young S.K."/>
            <person name="Zeng Q."/>
            <person name="Gargeya S."/>
            <person name="Fitzgerald M."/>
            <person name="Haas B."/>
            <person name="Abouelleil A."/>
            <person name="Allen A.W."/>
            <person name="Alvarado L."/>
            <person name="Arachchi H.M."/>
            <person name="Berlin A.M."/>
            <person name="Chapman S.B."/>
            <person name="Gainer-Dewar J."/>
            <person name="Goldberg J."/>
            <person name="Griggs A."/>
            <person name="Gujja S."/>
            <person name="Hansen M."/>
            <person name="Howarth C."/>
            <person name="Imamovic A."/>
            <person name="Ireland A."/>
            <person name="Larimer J."/>
            <person name="McCowan C."/>
            <person name="Murphy C."/>
            <person name="Pearson M."/>
            <person name="Poon T.W."/>
            <person name="Priest M."/>
            <person name="Roberts A."/>
            <person name="Saif S."/>
            <person name="Shea T."/>
            <person name="Sisk P."/>
            <person name="Sykes S."/>
            <person name="Wortman J."/>
            <person name="Nusbaum C."/>
            <person name="Birren B."/>
        </authorList>
    </citation>
    <scope>NUCLEOTIDE SEQUENCE [LARGE SCALE GENOMIC DNA]</scope>
    <source>
        <strain evidence="2 3">CJ01A1</strain>
    </source>
</reference>
<evidence type="ECO:0000256" key="1">
    <source>
        <dbReference type="SAM" id="MobiDB-lite"/>
    </source>
</evidence>